<keyword evidence="2" id="KW-1185">Reference proteome</keyword>
<reference evidence="1" key="1">
    <citation type="journal article" date="2022" name="Int. J. Mol. Sci.">
        <title>Draft Genome of Tanacetum Coccineum: Genomic Comparison of Closely Related Tanacetum-Family Plants.</title>
        <authorList>
            <person name="Yamashiro T."/>
            <person name="Shiraishi A."/>
            <person name="Nakayama K."/>
            <person name="Satake H."/>
        </authorList>
    </citation>
    <scope>NUCLEOTIDE SEQUENCE</scope>
</reference>
<accession>A0ABQ5C2N3</accession>
<reference evidence="1" key="2">
    <citation type="submission" date="2022-01" db="EMBL/GenBank/DDBJ databases">
        <authorList>
            <person name="Yamashiro T."/>
            <person name="Shiraishi A."/>
            <person name="Satake H."/>
            <person name="Nakayama K."/>
        </authorList>
    </citation>
    <scope>NUCLEOTIDE SEQUENCE</scope>
</reference>
<organism evidence="1 2">
    <name type="scientific">Tanacetum coccineum</name>
    <dbReference type="NCBI Taxonomy" id="301880"/>
    <lineage>
        <taxon>Eukaryota</taxon>
        <taxon>Viridiplantae</taxon>
        <taxon>Streptophyta</taxon>
        <taxon>Embryophyta</taxon>
        <taxon>Tracheophyta</taxon>
        <taxon>Spermatophyta</taxon>
        <taxon>Magnoliopsida</taxon>
        <taxon>eudicotyledons</taxon>
        <taxon>Gunneridae</taxon>
        <taxon>Pentapetalae</taxon>
        <taxon>asterids</taxon>
        <taxon>campanulids</taxon>
        <taxon>Asterales</taxon>
        <taxon>Asteraceae</taxon>
        <taxon>Asteroideae</taxon>
        <taxon>Anthemideae</taxon>
        <taxon>Anthemidinae</taxon>
        <taxon>Tanacetum</taxon>
    </lineage>
</organism>
<gene>
    <name evidence="1" type="ORF">Tco_0890279</name>
</gene>
<dbReference type="Proteomes" id="UP001151760">
    <property type="component" value="Unassembled WGS sequence"/>
</dbReference>
<evidence type="ECO:0008006" key="3">
    <source>
        <dbReference type="Google" id="ProtNLM"/>
    </source>
</evidence>
<evidence type="ECO:0000313" key="2">
    <source>
        <dbReference type="Proteomes" id="UP001151760"/>
    </source>
</evidence>
<sequence length="318" mass="36083">MVAYLEKSTGSAGFHQIIDFINGSHICYALTKKPEVCVSFIKQFWRTAAIVTDDNGNVKIHATVDGHSLSITEGSIRRHLKLDDKDGLNSLPTSEIFAQLALMGYATDSDKLTFQKGAFSPQWRFLIHIILHCLSPKKTAWEQFSSNIAAAVICLATNRRFNFSRMIFDHMVSNISSPHKFLMYPRFIQLCLDMQRHKLQQHSRFYSVPSLTMKVFSNMKRSTKGFSGQEVPLFPTMLDATESSPSPSPTPTSSREMITSQLQGKLRLYDEVRARTLFVLSSSNRGRLLGIIDLMRQKNKRMKQEGLNRQIGKLQDVT</sequence>
<protein>
    <recommendedName>
        <fullName evidence="3">Synaptobrevin, longin-like domain protein</fullName>
    </recommendedName>
</protein>
<dbReference type="EMBL" id="BQNB010013794">
    <property type="protein sequence ID" value="GJT20342.1"/>
    <property type="molecule type" value="Genomic_DNA"/>
</dbReference>
<comment type="caution">
    <text evidence="1">The sequence shown here is derived from an EMBL/GenBank/DDBJ whole genome shotgun (WGS) entry which is preliminary data.</text>
</comment>
<name>A0ABQ5C2N3_9ASTR</name>
<proteinExistence type="predicted"/>
<evidence type="ECO:0000313" key="1">
    <source>
        <dbReference type="EMBL" id="GJT20342.1"/>
    </source>
</evidence>